<dbReference type="Gene3D" id="1.10.10.10">
    <property type="entry name" value="Winged helix-like DNA-binding domain superfamily/Winged helix DNA-binding domain"/>
    <property type="match status" value="1"/>
</dbReference>
<evidence type="ECO:0000313" key="1">
    <source>
        <dbReference type="EMBL" id="SDN41862.1"/>
    </source>
</evidence>
<dbReference type="OrthoDB" id="189973at2157"/>
<dbReference type="AlphaFoldDB" id="A0A1H0B8E9"/>
<protein>
    <recommendedName>
        <fullName evidence="3">FaeA-like protein</fullName>
    </recommendedName>
</protein>
<accession>A0A1H0B8E9</accession>
<organism evidence="1 2">
    <name type="scientific">Haloarchaeobius iranensis</name>
    <dbReference type="NCBI Taxonomy" id="996166"/>
    <lineage>
        <taxon>Archaea</taxon>
        <taxon>Methanobacteriati</taxon>
        <taxon>Methanobacteriota</taxon>
        <taxon>Stenosarchaea group</taxon>
        <taxon>Halobacteria</taxon>
        <taxon>Halobacteriales</taxon>
        <taxon>Halorubellaceae</taxon>
        <taxon>Haloarchaeobius</taxon>
    </lineage>
</organism>
<gene>
    <name evidence="1" type="ORF">SAMN05192554_1358</name>
</gene>
<dbReference type="STRING" id="996166.SAMN05192554_1358"/>
<dbReference type="Proteomes" id="UP000199370">
    <property type="component" value="Unassembled WGS sequence"/>
</dbReference>
<name>A0A1H0B8E9_9EURY</name>
<proteinExistence type="predicted"/>
<evidence type="ECO:0000313" key="2">
    <source>
        <dbReference type="Proteomes" id="UP000199370"/>
    </source>
</evidence>
<dbReference type="RefSeq" id="WP_089736336.1">
    <property type="nucleotide sequence ID" value="NZ_FNIA01000035.1"/>
</dbReference>
<dbReference type="EMBL" id="FNIA01000035">
    <property type="protein sequence ID" value="SDN41862.1"/>
    <property type="molecule type" value="Genomic_DNA"/>
</dbReference>
<reference evidence="1 2" key="1">
    <citation type="submission" date="2016-10" db="EMBL/GenBank/DDBJ databases">
        <authorList>
            <person name="de Groot N.N."/>
        </authorList>
    </citation>
    <scope>NUCLEOTIDE SEQUENCE [LARGE SCALE GENOMIC DNA]</scope>
    <source>
        <strain evidence="2">EB21,IBRC-M 10013,KCTC 4048</strain>
    </source>
</reference>
<dbReference type="SUPFAM" id="SSF46785">
    <property type="entry name" value="Winged helix' DNA-binding domain"/>
    <property type="match status" value="1"/>
</dbReference>
<evidence type="ECO:0008006" key="3">
    <source>
        <dbReference type="Google" id="ProtNLM"/>
    </source>
</evidence>
<sequence length="85" mass="9619">MAGRKETVSDSEILNFFAESDDPVLTTSEVADAFDFSNEGMRKRLYSLVDESALDYKKAGRSPVWWLTEAGRESLNEPEEPRDQS</sequence>
<dbReference type="InterPro" id="IPR036390">
    <property type="entry name" value="WH_DNA-bd_sf"/>
</dbReference>
<keyword evidence="2" id="KW-1185">Reference proteome</keyword>
<dbReference type="InterPro" id="IPR036388">
    <property type="entry name" value="WH-like_DNA-bd_sf"/>
</dbReference>